<dbReference type="EMBL" id="UOEK01000432">
    <property type="protein sequence ID" value="VAW07998.1"/>
    <property type="molecule type" value="Genomic_DNA"/>
</dbReference>
<organism evidence="3">
    <name type="scientific">hydrothermal vent metagenome</name>
    <dbReference type="NCBI Taxonomy" id="652676"/>
    <lineage>
        <taxon>unclassified sequences</taxon>
        <taxon>metagenomes</taxon>
        <taxon>ecological metagenomes</taxon>
    </lineage>
</organism>
<feature type="transmembrane region" description="Helical" evidence="2">
    <location>
        <begin position="54"/>
        <end position="78"/>
    </location>
</feature>
<dbReference type="AlphaFoldDB" id="A0A3B0SR69"/>
<reference evidence="3" key="1">
    <citation type="submission" date="2018-06" db="EMBL/GenBank/DDBJ databases">
        <authorList>
            <person name="Zhirakovskaya E."/>
        </authorList>
    </citation>
    <scope>NUCLEOTIDE SEQUENCE</scope>
</reference>
<feature type="region of interest" description="Disordered" evidence="1">
    <location>
        <begin position="292"/>
        <end position="422"/>
    </location>
</feature>
<feature type="transmembrane region" description="Helical" evidence="2">
    <location>
        <begin position="20"/>
        <end position="42"/>
    </location>
</feature>
<keyword evidence="2" id="KW-0812">Transmembrane</keyword>
<feature type="compositionally biased region" description="Acidic residues" evidence="1">
    <location>
        <begin position="296"/>
        <end position="307"/>
    </location>
</feature>
<feature type="transmembrane region" description="Helical" evidence="2">
    <location>
        <begin position="99"/>
        <end position="121"/>
    </location>
</feature>
<evidence type="ECO:0000256" key="1">
    <source>
        <dbReference type="SAM" id="MobiDB-lite"/>
    </source>
</evidence>
<accession>A0A3B0SR69</accession>
<feature type="non-terminal residue" evidence="3">
    <location>
        <position position="453"/>
    </location>
</feature>
<name>A0A3B0SR69_9ZZZZ</name>
<proteinExistence type="predicted"/>
<evidence type="ECO:0000313" key="3">
    <source>
        <dbReference type="EMBL" id="VAW07998.1"/>
    </source>
</evidence>
<evidence type="ECO:0000256" key="2">
    <source>
        <dbReference type="SAM" id="Phobius"/>
    </source>
</evidence>
<keyword evidence="2" id="KW-0472">Membrane</keyword>
<protein>
    <submittedName>
        <fullName evidence="3">Uncharacterized protein</fullName>
    </submittedName>
</protein>
<gene>
    <name evidence="3" type="ORF">MNBD_ACTINO02-2747</name>
</gene>
<keyword evidence="2" id="KW-1133">Transmembrane helix</keyword>
<sequence length="453" mass="47040">MGRKTVTYTIDKVPAKLRWYPRLSGWGLFFGAIGGVGGAIFLQQAGVRVLTRTLLLQSLSAAVVPGLIIPSFIYFVAVRAYNWRLRRYLRSPRGRAASAATLAATLFIAGIALVSSAPPAYATVTGPCRVTLNGINVAPLTPTADDAIIVDIDGDLTGRLEFPSEIDGGSIDVMYGGFAAFNFQKWDDVVNDEDAVDTGGGAESRTVQTSVIAQYAAGVYDVYGAVVFENGESCEVAFAFKIDAPPLEVPLGQGAAGAAALGVLGTLGVALGRSREGAALLAGLDHHLGTLPIPDPLDEDPLDEDPIESAREPLDHGPVASFPGDAQPTTETEPPPIFVERAATPVPDLSFDDPDGDDLPASPNAEPSTDEGDAPADPSSLVTFDETPVDSTPVDSTPAAPVPVPAPMSEPQDFLGRDTADSVASTVAVVQQAGADLDSFAGDLGVPDDIRDS</sequence>